<protein>
    <submittedName>
        <fullName evidence="1">Uncharacterized protein</fullName>
    </submittedName>
</protein>
<organism evidence="1 2">
    <name type="scientific">Araneus ventricosus</name>
    <name type="common">Orbweaver spider</name>
    <name type="synonym">Epeira ventricosa</name>
    <dbReference type="NCBI Taxonomy" id="182803"/>
    <lineage>
        <taxon>Eukaryota</taxon>
        <taxon>Metazoa</taxon>
        <taxon>Ecdysozoa</taxon>
        <taxon>Arthropoda</taxon>
        <taxon>Chelicerata</taxon>
        <taxon>Arachnida</taxon>
        <taxon>Araneae</taxon>
        <taxon>Araneomorphae</taxon>
        <taxon>Entelegynae</taxon>
        <taxon>Araneoidea</taxon>
        <taxon>Araneidae</taxon>
        <taxon>Araneus</taxon>
    </lineage>
</organism>
<keyword evidence="2" id="KW-1185">Reference proteome</keyword>
<dbReference type="EMBL" id="BGPR01044989">
    <property type="protein sequence ID" value="GBO21866.1"/>
    <property type="molecule type" value="Genomic_DNA"/>
</dbReference>
<dbReference type="Proteomes" id="UP000499080">
    <property type="component" value="Unassembled WGS sequence"/>
</dbReference>
<proteinExistence type="predicted"/>
<evidence type="ECO:0000313" key="2">
    <source>
        <dbReference type="Proteomes" id="UP000499080"/>
    </source>
</evidence>
<dbReference type="OrthoDB" id="6411459at2759"/>
<evidence type="ECO:0000313" key="1">
    <source>
        <dbReference type="EMBL" id="GBO21866.1"/>
    </source>
</evidence>
<accession>A0A4Y2VCN9</accession>
<gene>
    <name evidence="1" type="ORF">AVEN_261338_1</name>
</gene>
<comment type="caution">
    <text evidence="1">The sequence shown here is derived from an EMBL/GenBank/DDBJ whole genome shotgun (WGS) entry which is preliminary data.</text>
</comment>
<name>A0A4Y2VCN9_ARAVE</name>
<dbReference type="AlphaFoldDB" id="A0A4Y2VCN9"/>
<sequence length="77" mass="9067">MFIDKVPEDQEPQRASPAKKEYRKFIEKKFERSVRQTSSEIGISKSSAHRIVRCCQWKSYIPTMVNAINEDDPEFCK</sequence>
<reference evidence="1 2" key="1">
    <citation type="journal article" date="2019" name="Sci. Rep.">
        <title>Orb-weaving spider Araneus ventricosus genome elucidates the spidroin gene catalogue.</title>
        <authorList>
            <person name="Kono N."/>
            <person name="Nakamura H."/>
            <person name="Ohtoshi R."/>
            <person name="Moran D.A.P."/>
            <person name="Shinohara A."/>
            <person name="Yoshida Y."/>
            <person name="Fujiwara M."/>
            <person name="Mori M."/>
            <person name="Tomita M."/>
            <person name="Arakawa K."/>
        </authorList>
    </citation>
    <scope>NUCLEOTIDE SEQUENCE [LARGE SCALE GENOMIC DNA]</scope>
</reference>